<dbReference type="Proteomes" id="UP001066276">
    <property type="component" value="Chromosome 7"/>
</dbReference>
<gene>
    <name evidence="2" type="ORF">NDU88_001886</name>
</gene>
<evidence type="ECO:0000313" key="3">
    <source>
        <dbReference type="Proteomes" id="UP001066276"/>
    </source>
</evidence>
<dbReference type="EMBL" id="JANPWB010000011">
    <property type="protein sequence ID" value="KAJ1123416.1"/>
    <property type="molecule type" value="Genomic_DNA"/>
</dbReference>
<dbReference type="AlphaFoldDB" id="A0AAV7P773"/>
<comment type="caution">
    <text evidence="2">The sequence shown here is derived from an EMBL/GenBank/DDBJ whole genome shotgun (WGS) entry which is preliminary data.</text>
</comment>
<name>A0AAV7P773_PLEWA</name>
<feature type="compositionally biased region" description="Polar residues" evidence="1">
    <location>
        <begin position="190"/>
        <end position="206"/>
    </location>
</feature>
<feature type="compositionally biased region" description="Basic residues" evidence="1">
    <location>
        <begin position="132"/>
        <end position="142"/>
    </location>
</feature>
<accession>A0AAV7P773</accession>
<protein>
    <submittedName>
        <fullName evidence="2">Uncharacterized protein</fullName>
    </submittedName>
</protein>
<feature type="region of interest" description="Disordered" evidence="1">
    <location>
        <begin position="91"/>
        <end position="206"/>
    </location>
</feature>
<feature type="compositionally biased region" description="Basic and acidic residues" evidence="1">
    <location>
        <begin position="149"/>
        <end position="160"/>
    </location>
</feature>
<organism evidence="2 3">
    <name type="scientific">Pleurodeles waltl</name>
    <name type="common">Iberian ribbed newt</name>
    <dbReference type="NCBI Taxonomy" id="8319"/>
    <lineage>
        <taxon>Eukaryota</taxon>
        <taxon>Metazoa</taxon>
        <taxon>Chordata</taxon>
        <taxon>Craniata</taxon>
        <taxon>Vertebrata</taxon>
        <taxon>Euteleostomi</taxon>
        <taxon>Amphibia</taxon>
        <taxon>Batrachia</taxon>
        <taxon>Caudata</taxon>
        <taxon>Salamandroidea</taxon>
        <taxon>Salamandridae</taxon>
        <taxon>Pleurodelinae</taxon>
        <taxon>Pleurodeles</taxon>
    </lineage>
</organism>
<keyword evidence="3" id="KW-1185">Reference proteome</keyword>
<proteinExistence type="predicted"/>
<reference evidence="2" key="1">
    <citation type="journal article" date="2022" name="bioRxiv">
        <title>Sequencing and chromosome-scale assembly of the giantPleurodeles waltlgenome.</title>
        <authorList>
            <person name="Brown T."/>
            <person name="Elewa A."/>
            <person name="Iarovenko S."/>
            <person name="Subramanian E."/>
            <person name="Araus A.J."/>
            <person name="Petzold A."/>
            <person name="Susuki M."/>
            <person name="Suzuki K.-i.T."/>
            <person name="Hayashi T."/>
            <person name="Toyoda A."/>
            <person name="Oliveira C."/>
            <person name="Osipova E."/>
            <person name="Leigh N.D."/>
            <person name="Simon A."/>
            <person name="Yun M.H."/>
        </authorList>
    </citation>
    <scope>NUCLEOTIDE SEQUENCE</scope>
    <source>
        <strain evidence="2">20211129_DDA</strain>
        <tissue evidence="2">Liver</tissue>
    </source>
</reference>
<evidence type="ECO:0000313" key="2">
    <source>
        <dbReference type="EMBL" id="KAJ1123416.1"/>
    </source>
</evidence>
<evidence type="ECO:0000256" key="1">
    <source>
        <dbReference type="SAM" id="MobiDB-lite"/>
    </source>
</evidence>
<sequence>MEILSLVAVLVAGIDEHINYLNSLIKRAQKATNDLAPRCCCSATLDELSQLPTILWGVIKELKDRKDAHMPTQPQGGPNTVHGYKYVCEPSQKSSPPGKVAPNSQFLFPLRKNPKTHQGGERSTNEQLNNRANHRHHEHWQHHTPAWTTREKSEDQRDPEVEIAQQKLPQDRMATNLLDIHSDSPRRQHSSNLQQRRLGGSSPSRE</sequence>